<dbReference type="SUPFAM" id="SSF50494">
    <property type="entry name" value="Trypsin-like serine proteases"/>
    <property type="match status" value="1"/>
</dbReference>
<dbReference type="GO" id="GO:0004252">
    <property type="term" value="F:serine-type endopeptidase activity"/>
    <property type="evidence" value="ECO:0007669"/>
    <property type="project" value="UniProtKB-EC"/>
</dbReference>
<dbReference type="PROSITE" id="PS00134">
    <property type="entry name" value="TRYPSIN_HIS"/>
    <property type="match status" value="1"/>
</dbReference>
<evidence type="ECO:0000313" key="12">
    <source>
        <dbReference type="Ensembl" id="ENSCCRP00000015417.2"/>
    </source>
</evidence>
<keyword evidence="2 9" id="KW-0645">Protease</keyword>
<dbReference type="PANTHER" id="PTHR24264:SF7">
    <property type="entry name" value="TRYPSIN-2-LIKE"/>
    <property type="match status" value="1"/>
</dbReference>
<dbReference type="Ensembl" id="ENSCCRT00000016850.2">
    <property type="protein sequence ID" value="ENSCCRP00000015417.2"/>
    <property type="gene ID" value="ENSCCRG00000008739.2"/>
</dbReference>
<evidence type="ECO:0000256" key="6">
    <source>
        <dbReference type="ARBA" id="ARBA00023157"/>
    </source>
</evidence>
<keyword evidence="5 9" id="KW-0720">Serine protease</keyword>
<dbReference type="SMART" id="SM00020">
    <property type="entry name" value="Tryp_SPc"/>
    <property type="match status" value="1"/>
</dbReference>
<dbReference type="InterPro" id="IPR001254">
    <property type="entry name" value="Trypsin_dom"/>
</dbReference>
<keyword evidence="13" id="KW-1185">Reference proteome</keyword>
<dbReference type="Proteomes" id="UP001108240">
    <property type="component" value="Unplaced"/>
</dbReference>
<evidence type="ECO:0000256" key="7">
    <source>
        <dbReference type="ARBA" id="ARBA00036320"/>
    </source>
</evidence>
<keyword evidence="10" id="KW-0175">Coiled coil</keyword>
<dbReference type="GO" id="GO:0005615">
    <property type="term" value="C:extracellular space"/>
    <property type="evidence" value="ECO:0007669"/>
    <property type="project" value="TreeGrafter"/>
</dbReference>
<evidence type="ECO:0000256" key="10">
    <source>
        <dbReference type="SAM" id="Coils"/>
    </source>
</evidence>
<dbReference type="EC" id="3.4.21.4" evidence="8"/>
<dbReference type="PROSITE" id="PS50240">
    <property type="entry name" value="TRYPSIN_DOM"/>
    <property type="match status" value="1"/>
</dbReference>
<reference evidence="12" key="1">
    <citation type="submission" date="2025-08" db="UniProtKB">
        <authorList>
            <consortium name="Ensembl"/>
        </authorList>
    </citation>
    <scope>IDENTIFICATION</scope>
</reference>
<dbReference type="InterPro" id="IPR001314">
    <property type="entry name" value="Peptidase_S1A"/>
</dbReference>
<dbReference type="GO" id="GO:0006508">
    <property type="term" value="P:proteolysis"/>
    <property type="evidence" value="ECO:0007669"/>
    <property type="project" value="UniProtKB-KW"/>
</dbReference>
<sequence length="323" mass="35864">MCDQTFLAITFGPCDNCSQNKPLMNIYLKNEPINYCSLCVELMACQGLAKGETIHTLKAESETLKTKLEEERAKLHDVELAMKTTVFILLVAVVDFSSGDEIIGGYECKPHSQPWQAFLFDNRFLCGGSLINERWVVSAAHCRFSLDRLLVHLGRHNLQTNENTEQEIKVEKIIPFPKYNDSLNNNDIMLIKLKKPVTLNEYVKPIRLPEKCSSEGEKCLVSGWGRTAAGSASVLQCLNLPVLSEETCKSVYGKIITKNMFCAGFFNGGKDACRGDSGGPVVCGGQLKGIVSFGFDCAKPDHPGVYTEVCRYTEWIKSTIAKK</sequence>
<dbReference type="PROSITE" id="PS00135">
    <property type="entry name" value="TRYPSIN_SER"/>
    <property type="match status" value="1"/>
</dbReference>
<protein>
    <recommendedName>
        <fullName evidence="8">trypsin</fullName>
        <ecNumber evidence="8">3.4.21.4</ecNumber>
    </recommendedName>
</protein>
<evidence type="ECO:0000256" key="5">
    <source>
        <dbReference type="ARBA" id="ARBA00022825"/>
    </source>
</evidence>
<dbReference type="InterPro" id="IPR018114">
    <property type="entry name" value="TRYPSIN_HIS"/>
</dbReference>
<evidence type="ECO:0000256" key="1">
    <source>
        <dbReference type="ARBA" id="ARBA00004239"/>
    </source>
</evidence>
<dbReference type="InterPro" id="IPR050127">
    <property type="entry name" value="Serine_Proteases_S1"/>
</dbReference>
<keyword evidence="3" id="KW-0732">Signal</keyword>
<accession>A0A8C1ABG2</accession>
<evidence type="ECO:0000259" key="11">
    <source>
        <dbReference type="PROSITE" id="PS50240"/>
    </source>
</evidence>
<dbReference type="InterPro" id="IPR043504">
    <property type="entry name" value="Peptidase_S1_PA_chymotrypsin"/>
</dbReference>
<dbReference type="PANTHER" id="PTHR24264">
    <property type="entry name" value="TRYPSIN-RELATED"/>
    <property type="match status" value="1"/>
</dbReference>
<keyword evidence="6" id="KW-1015">Disulfide bond</keyword>
<dbReference type="InterPro" id="IPR033116">
    <property type="entry name" value="TRYPSIN_SER"/>
</dbReference>
<dbReference type="Pfam" id="PF00089">
    <property type="entry name" value="Trypsin"/>
    <property type="match status" value="1"/>
</dbReference>
<dbReference type="InterPro" id="IPR009003">
    <property type="entry name" value="Peptidase_S1_PA"/>
</dbReference>
<evidence type="ECO:0000256" key="4">
    <source>
        <dbReference type="ARBA" id="ARBA00022801"/>
    </source>
</evidence>
<reference evidence="12" key="2">
    <citation type="submission" date="2025-09" db="UniProtKB">
        <authorList>
            <consortium name="Ensembl"/>
        </authorList>
    </citation>
    <scope>IDENTIFICATION</scope>
</reference>
<dbReference type="GeneTree" id="ENSGT01050000244883"/>
<comment type="catalytic activity">
    <reaction evidence="7">
        <text>Preferential cleavage: Arg-|-Xaa, Lys-|-Xaa.</text>
        <dbReference type="EC" id="3.4.21.4"/>
    </reaction>
</comment>
<dbReference type="FunFam" id="2.40.10.10:FF:000120">
    <property type="entry name" value="Putative serine protease"/>
    <property type="match status" value="1"/>
</dbReference>
<dbReference type="Gene3D" id="2.40.10.10">
    <property type="entry name" value="Trypsin-like serine proteases"/>
    <property type="match status" value="3"/>
</dbReference>
<comment type="subcellular location">
    <subcellularLocation>
        <location evidence="1">Secreted</location>
        <location evidence="1">Extracellular space</location>
    </subcellularLocation>
</comment>
<evidence type="ECO:0000256" key="2">
    <source>
        <dbReference type="ARBA" id="ARBA00022670"/>
    </source>
</evidence>
<dbReference type="AlphaFoldDB" id="A0A8C1ABG2"/>
<feature type="domain" description="Peptidase S1" evidence="11">
    <location>
        <begin position="102"/>
        <end position="321"/>
    </location>
</feature>
<evidence type="ECO:0000256" key="9">
    <source>
        <dbReference type="RuleBase" id="RU363034"/>
    </source>
</evidence>
<dbReference type="PRINTS" id="PR00722">
    <property type="entry name" value="CHYMOTRYPSIN"/>
</dbReference>
<organism evidence="12 13">
    <name type="scientific">Cyprinus carpio carpio</name>
    <dbReference type="NCBI Taxonomy" id="630221"/>
    <lineage>
        <taxon>Eukaryota</taxon>
        <taxon>Metazoa</taxon>
        <taxon>Chordata</taxon>
        <taxon>Craniata</taxon>
        <taxon>Vertebrata</taxon>
        <taxon>Euteleostomi</taxon>
        <taxon>Actinopterygii</taxon>
        <taxon>Neopterygii</taxon>
        <taxon>Teleostei</taxon>
        <taxon>Ostariophysi</taxon>
        <taxon>Cypriniformes</taxon>
        <taxon>Cyprinidae</taxon>
        <taxon>Cyprininae</taxon>
        <taxon>Cyprinus</taxon>
    </lineage>
</organism>
<proteinExistence type="predicted"/>
<evidence type="ECO:0000256" key="8">
    <source>
        <dbReference type="ARBA" id="ARBA00038868"/>
    </source>
</evidence>
<evidence type="ECO:0000256" key="3">
    <source>
        <dbReference type="ARBA" id="ARBA00022729"/>
    </source>
</evidence>
<dbReference type="CDD" id="cd00190">
    <property type="entry name" value="Tryp_SPc"/>
    <property type="match status" value="1"/>
</dbReference>
<feature type="coiled-coil region" evidence="10">
    <location>
        <begin position="54"/>
        <end position="81"/>
    </location>
</feature>
<keyword evidence="4 9" id="KW-0378">Hydrolase</keyword>
<name>A0A8C1ABG2_CYPCA</name>
<evidence type="ECO:0000313" key="13">
    <source>
        <dbReference type="Proteomes" id="UP001108240"/>
    </source>
</evidence>